<dbReference type="OrthoDB" id="9805314at2"/>
<keyword evidence="4 10" id="KW-0812">Transmembrane</keyword>
<gene>
    <name evidence="14" type="ORF">EDD55_103130</name>
</gene>
<dbReference type="EMBL" id="SLZW01000003">
    <property type="protein sequence ID" value="TCS63508.1"/>
    <property type="molecule type" value="Genomic_DNA"/>
</dbReference>
<dbReference type="GO" id="GO:0050660">
    <property type="term" value="F:flavin adenine dinucleotide binding"/>
    <property type="evidence" value="ECO:0007669"/>
    <property type="project" value="InterPro"/>
</dbReference>
<comment type="subcellular location">
    <subcellularLocation>
        <location evidence="1">Cell membrane</location>
        <topology evidence="1">Multi-pass membrane protein</topology>
    </subcellularLocation>
</comment>
<feature type="transmembrane region" description="Helical" evidence="11">
    <location>
        <begin position="79"/>
        <end position="107"/>
    </location>
</feature>
<keyword evidence="7 9" id="KW-0129">CBS domain</keyword>
<comment type="caution">
    <text evidence="14">The sequence shown here is derived from an EMBL/GenBank/DDBJ whole genome shotgun (WGS) entry which is preliminary data.</text>
</comment>
<sequence length="437" mass="48102">MVLTIAAIVFLLLLSAFFSGSETALTASSRPLMHQLEQQGNPRARLVNHLYEKKERLIGSILLGNNLVNILASALATNALITIFGAAGVVYATLAMTLLVLIFAEVLPKTYAFRHANHVALSIAPSVNFLVIAVTPLTIMLNAIIHATLHLFGADHRGSGGLGENAEELRGAIALHGMETDEEEEIAVVRHERNMLRSVLDLAEVQVGEITIHRKDVVAIDADLSPGAILSQVLDSPYTRIPLWKNDTDNIVGVLHAKDLLRAVRAATGEAPGRQKAIDELDIMAIASKPWFVPEHTLLLDQLQAFRERREHFALVVDEYGSLLGIVTLEDILEEIVGDISDEHDVHIFGVTPQTDGAYIIRGTATIRDLNRQLDWRLPDEDAATIAGLVLHEARRIPEEGQVFQFHGFRFEILRLQRHQIVSLRVTPPNSGDAEEL</sequence>
<dbReference type="CDD" id="cd04590">
    <property type="entry name" value="CBS_pair_CorC_HlyC_assoc"/>
    <property type="match status" value="1"/>
</dbReference>
<dbReference type="SUPFAM" id="SSF56176">
    <property type="entry name" value="FAD-binding/transporter-associated domain-like"/>
    <property type="match status" value="1"/>
</dbReference>
<dbReference type="PANTHER" id="PTHR22777">
    <property type="entry name" value="HEMOLYSIN-RELATED"/>
    <property type="match status" value="1"/>
</dbReference>
<dbReference type="Proteomes" id="UP000295304">
    <property type="component" value="Unassembled WGS sequence"/>
</dbReference>
<evidence type="ECO:0000256" key="2">
    <source>
        <dbReference type="ARBA" id="ARBA00006446"/>
    </source>
</evidence>
<dbReference type="PANTHER" id="PTHR22777:SF32">
    <property type="entry name" value="UPF0053 INNER MEMBRANE PROTEIN YFJD"/>
    <property type="match status" value="1"/>
</dbReference>
<evidence type="ECO:0000256" key="7">
    <source>
        <dbReference type="ARBA" id="ARBA00023122"/>
    </source>
</evidence>
<dbReference type="SMART" id="SM00116">
    <property type="entry name" value="CBS"/>
    <property type="match status" value="2"/>
</dbReference>
<dbReference type="GO" id="GO:0005886">
    <property type="term" value="C:plasma membrane"/>
    <property type="evidence" value="ECO:0007669"/>
    <property type="project" value="UniProtKB-SubCell"/>
</dbReference>
<dbReference type="InterPro" id="IPR005170">
    <property type="entry name" value="Transptr-assoc_dom"/>
</dbReference>
<keyword evidence="8 10" id="KW-0472">Membrane</keyword>
<dbReference type="InterPro" id="IPR016169">
    <property type="entry name" value="FAD-bd_PCMH_sub2"/>
</dbReference>
<reference evidence="14 15" key="1">
    <citation type="submission" date="2019-03" db="EMBL/GenBank/DDBJ databases">
        <title>Genomic Encyclopedia of Type Strains, Phase IV (KMG-IV): sequencing the most valuable type-strain genomes for metagenomic binning, comparative biology and taxonomic classification.</title>
        <authorList>
            <person name="Goeker M."/>
        </authorList>
    </citation>
    <scope>NUCLEOTIDE SEQUENCE [LARGE SCALE GENOMIC DNA]</scope>
    <source>
        <strain evidence="14 15">DSM 101688</strain>
    </source>
</reference>
<evidence type="ECO:0000256" key="6">
    <source>
        <dbReference type="ARBA" id="ARBA00022989"/>
    </source>
</evidence>
<dbReference type="InterPro" id="IPR044751">
    <property type="entry name" value="Ion_transp-like_CBS"/>
</dbReference>
<evidence type="ECO:0000259" key="13">
    <source>
        <dbReference type="PROSITE" id="PS51846"/>
    </source>
</evidence>
<evidence type="ECO:0000256" key="4">
    <source>
        <dbReference type="ARBA" id="ARBA00022692"/>
    </source>
</evidence>
<protein>
    <submittedName>
        <fullName evidence="14">Mg2+/Co2+ transporter CorB</fullName>
    </submittedName>
</protein>
<evidence type="ECO:0000259" key="12">
    <source>
        <dbReference type="PROSITE" id="PS51371"/>
    </source>
</evidence>
<keyword evidence="5" id="KW-0677">Repeat</keyword>
<evidence type="ECO:0000256" key="3">
    <source>
        <dbReference type="ARBA" id="ARBA00022475"/>
    </source>
</evidence>
<dbReference type="FunFam" id="3.10.580.10:FF:000002">
    <property type="entry name" value="Magnesium/cobalt efflux protein CorC"/>
    <property type="match status" value="1"/>
</dbReference>
<keyword evidence="6 10" id="KW-1133">Transmembrane helix</keyword>
<dbReference type="SUPFAM" id="SSF54631">
    <property type="entry name" value="CBS-domain pair"/>
    <property type="match status" value="1"/>
</dbReference>
<organism evidence="14 15">
    <name type="scientific">Varunaivibrio sulfuroxidans</name>
    <dbReference type="NCBI Taxonomy" id="1773489"/>
    <lineage>
        <taxon>Bacteria</taxon>
        <taxon>Pseudomonadati</taxon>
        <taxon>Pseudomonadota</taxon>
        <taxon>Alphaproteobacteria</taxon>
        <taxon>Rhodospirillales</taxon>
        <taxon>Magnetovibrionaceae</taxon>
        <taxon>Varunaivibrio</taxon>
    </lineage>
</organism>
<dbReference type="PROSITE" id="PS51846">
    <property type="entry name" value="CNNM"/>
    <property type="match status" value="1"/>
</dbReference>
<evidence type="ECO:0000256" key="9">
    <source>
        <dbReference type="PROSITE-ProRule" id="PRU00703"/>
    </source>
</evidence>
<feature type="domain" description="CNNM transmembrane" evidence="13">
    <location>
        <begin position="1"/>
        <end position="188"/>
    </location>
</feature>
<feature type="domain" description="CBS" evidence="12">
    <location>
        <begin position="212"/>
        <end position="270"/>
    </location>
</feature>
<dbReference type="PROSITE" id="PS51371">
    <property type="entry name" value="CBS"/>
    <property type="match status" value="2"/>
</dbReference>
<evidence type="ECO:0000313" key="14">
    <source>
        <dbReference type="EMBL" id="TCS63508.1"/>
    </source>
</evidence>
<dbReference type="Gene3D" id="3.10.580.10">
    <property type="entry name" value="CBS-domain"/>
    <property type="match status" value="1"/>
</dbReference>
<evidence type="ECO:0000256" key="11">
    <source>
        <dbReference type="SAM" id="Phobius"/>
    </source>
</evidence>
<dbReference type="SMART" id="SM01091">
    <property type="entry name" value="CorC_HlyC"/>
    <property type="match status" value="1"/>
</dbReference>
<proteinExistence type="inferred from homology"/>
<dbReference type="Gene3D" id="3.30.465.10">
    <property type="match status" value="1"/>
</dbReference>
<dbReference type="InterPro" id="IPR000644">
    <property type="entry name" value="CBS_dom"/>
</dbReference>
<dbReference type="Pfam" id="PF03471">
    <property type="entry name" value="CorC_HlyC"/>
    <property type="match status" value="1"/>
</dbReference>
<dbReference type="Pfam" id="PF00571">
    <property type="entry name" value="CBS"/>
    <property type="match status" value="2"/>
</dbReference>
<dbReference type="RefSeq" id="WP_132938483.1">
    <property type="nucleotide sequence ID" value="NZ_CP119676.1"/>
</dbReference>
<dbReference type="InterPro" id="IPR046342">
    <property type="entry name" value="CBS_dom_sf"/>
</dbReference>
<accession>A0A4R3JC22</accession>
<evidence type="ECO:0000256" key="8">
    <source>
        <dbReference type="ARBA" id="ARBA00023136"/>
    </source>
</evidence>
<evidence type="ECO:0000256" key="5">
    <source>
        <dbReference type="ARBA" id="ARBA00022737"/>
    </source>
</evidence>
<feature type="domain" description="CBS" evidence="12">
    <location>
        <begin position="286"/>
        <end position="346"/>
    </location>
</feature>
<dbReference type="AlphaFoldDB" id="A0A4R3JC22"/>
<keyword evidence="15" id="KW-1185">Reference proteome</keyword>
<evidence type="ECO:0000256" key="1">
    <source>
        <dbReference type="ARBA" id="ARBA00004651"/>
    </source>
</evidence>
<evidence type="ECO:0000313" key="15">
    <source>
        <dbReference type="Proteomes" id="UP000295304"/>
    </source>
</evidence>
<dbReference type="InterPro" id="IPR036318">
    <property type="entry name" value="FAD-bd_PCMH-like_sf"/>
</dbReference>
<comment type="similarity">
    <text evidence="2">Belongs to the UPF0053 family. Hemolysin C subfamily.</text>
</comment>
<feature type="transmembrane region" description="Helical" evidence="11">
    <location>
        <begin position="119"/>
        <end position="141"/>
    </location>
</feature>
<evidence type="ECO:0000256" key="10">
    <source>
        <dbReference type="PROSITE-ProRule" id="PRU01193"/>
    </source>
</evidence>
<dbReference type="InterPro" id="IPR002550">
    <property type="entry name" value="CNNM"/>
</dbReference>
<name>A0A4R3JC22_9PROT</name>
<dbReference type="Pfam" id="PF01595">
    <property type="entry name" value="CNNM"/>
    <property type="match status" value="1"/>
</dbReference>
<keyword evidence="3" id="KW-1003">Cell membrane</keyword>